<dbReference type="GO" id="GO:0016491">
    <property type="term" value="F:oxidoreductase activity"/>
    <property type="evidence" value="ECO:0007669"/>
    <property type="project" value="UniProtKB-KW"/>
</dbReference>
<dbReference type="SUPFAM" id="SSF51735">
    <property type="entry name" value="NAD(P)-binding Rossmann-fold domains"/>
    <property type="match status" value="1"/>
</dbReference>
<dbReference type="InterPro" id="IPR002347">
    <property type="entry name" value="SDR_fam"/>
</dbReference>
<comment type="caution">
    <text evidence="3">The sequence shown here is derived from an EMBL/GenBank/DDBJ whole genome shotgun (WGS) entry which is preliminary data.</text>
</comment>
<dbReference type="PROSITE" id="PS00061">
    <property type="entry name" value="ADH_SHORT"/>
    <property type="match status" value="1"/>
</dbReference>
<dbReference type="EMBL" id="JBHRTQ010000001">
    <property type="protein sequence ID" value="MFC3172628.1"/>
    <property type="molecule type" value="Genomic_DNA"/>
</dbReference>
<dbReference type="PRINTS" id="PR00080">
    <property type="entry name" value="SDRFAMILY"/>
</dbReference>
<evidence type="ECO:0000313" key="4">
    <source>
        <dbReference type="Proteomes" id="UP001595604"/>
    </source>
</evidence>
<name>A0ABV7IPP3_9SPHN</name>
<protein>
    <submittedName>
        <fullName evidence="3">SDR family NAD(P)-dependent oxidoreductase</fullName>
        <ecNumber evidence="3">1.1.1.-</ecNumber>
    </submittedName>
</protein>
<dbReference type="InterPro" id="IPR020904">
    <property type="entry name" value="Sc_DH/Rdtase_CS"/>
</dbReference>
<dbReference type="SMART" id="SM00822">
    <property type="entry name" value="PKS_KR"/>
    <property type="match status" value="1"/>
</dbReference>
<dbReference type="EC" id="1.1.1.-" evidence="3"/>
<dbReference type="Gene3D" id="3.40.50.720">
    <property type="entry name" value="NAD(P)-binding Rossmann-like Domain"/>
    <property type="match status" value="1"/>
</dbReference>
<sequence length="259" mass="26670">MTGQFIDLAGRVAVVTGGGTGMGAATALLFARCGADVAICGRRPEPLAETAVRIEGETGRRCLALPTDVRDEAQVEALIAAVVERLGRIDILVNNAGGSTLARLDELTTKMWDRSFSLNVDAAFHATRAAGRHFLAQKSGAIVNISSMAGINGLKKGAHYAAAKAALQMLTRVAAAEWGPHGVRVNCVAPGLIASELALEGWKTNGVDPDKVSQAIPLRRVGTPEDIANAVAFLASDAASYISGEVLAVAGGPAMSGND</sequence>
<comment type="similarity">
    <text evidence="1">Belongs to the short-chain dehydrogenases/reductases (SDR) family.</text>
</comment>
<evidence type="ECO:0000313" key="3">
    <source>
        <dbReference type="EMBL" id="MFC3172628.1"/>
    </source>
</evidence>
<dbReference type="RefSeq" id="WP_379508025.1">
    <property type="nucleotide sequence ID" value="NZ_JBHRTQ010000001.1"/>
</dbReference>
<evidence type="ECO:0000259" key="2">
    <source>
        <dbReference type="SMART" id="SM00822"/>
    </source>
</evidence>
<dbReference type="Pfam" id="PF13561">
    <property type="entry name" value="adh_short_C2"/>
    <property type="match status" value="1"/>
</dbReference>
<dbReference type="PANTHER" id="PTHR42760:SF135">
    <property type="entry name" value="BLL7886 PROTEIN"/>
    <property type="match status" value="1"/>
</dbReference>
<dbReference type="InterPro" id="IPR036291">
    <property type="entry name" value="NAD(P)-bd_dom_sf"/>
</dbReference>
<dbReference type="Proteomes" id="UP001595604">
    <property type="component" value="Unassembled WGS sequence"/>
</dbReference>
<keyword evidence="4" id="KW-1185">Reference proteome</keyword>
<organism evidence="3 4">
    <name type="scientific">Novosphingobium bradum</name>
    <dbReference type="NCBI Taxonomy" id="1737444"/>
    <lineage>
        <taxon>Bacteria</taxon>
        <taxon>Pseudomonadati</taxon>
        <taxon>Pseudomonadota</taxon>
        <taxon>Alphaproteobacteria</taxon>
        <taxon>Sphingomonadales</taxon>
        <taxon>Sphingomonadaceae</taxon>
        <taxon>Novosphingobium</taxon>
    </lineage>
</organism>
<dbReference type="PRINTS" id="PR00081">
    <property type="entry name" value="GDHRDH"/>
</dbReference>
<reference evidence="4" key="1">
    <citation type="journal article" date="2019" name="Int. J. Syst. Evol. Microbiol.">
        <title>The Global Catalogue of Microorganisms (GCM) 10K type strain sequencing project: providing services to taxonomists for standard genome sequencing and annotation.</title>
        <authorList>
            <consortium name="The Broad Institute Genomics Platform"/>
            <consortium name="The Broad Institute Genome Sequencing Center for Infectious Disease"/>
            <person name="Wu L."/>
            <person name="Ma J."/>
        </authorList>
    </citation>
    <scope>NUCLEOTIDE SEQUENCE [LARGE SCALE GENOMIC DNA]</scope>
    <source>
        <strain evidence="4">KCTC 42984</strain>
    </source>
</reference>
<feature type="domain" description="Ketoreductase" evidence="2">
    <location>
        <begin position="11"/>
        <end position="191"/>
    </location>
</feature>
<dbReference type="PANTHER" id="PTHR42760">
    <property type="entry name" value="SHORT-CHAIN DEHYDROGENASES/REDUCTASES FAMILY MEMBER"/>
    <property type="match status" value="1"/>
</dbReference>
<proteinExistence type="inferred from homology"/>
<gene>
    <name evidence="3" type="ORF">ACFOD9_00035</name>
</gene>
<accession>A0ABV7IPP3</accession>
<evidence type="ECO:0000256" key="1">
    <source>
        <dbReference type="ARBA" id="ARBA00006484"/>
    </source>
</evidence>
<dbReference type="InterPro" id="IPR057326">
    <property type="entry name" value="KR_dom"/>
</dbReference>
<dbReference type="NCBIfam" id="NF005559">
    <property type="entry name" value="PRK07231.1"/>
    <property type="match status" value="1"/>
</dbReference>
<keyword evidence="3" id="KW-0560">Oxidoreductase</keyword>